<dbReference type="PROSITE" id="PS52003">
    <property type="entry name" value="OCA"/>
    <property type="match status" value="1"/>
</dbReference>
<gene>
    <name evidence="6" type="primary">POU2AF1</name>
</gene>
<evidence type="ECO:0000256" key="2">
    <source>
        <dbReference type="ARBA" id="ARBA00023159"/>
    </source>
</evidence>
<organism evidence="5 6">
    <name type="scientific">Gekko japonicus</name>
    <name type="common">Schlegel's Japanese gecko</name>
    <dbReference type="NCBI Taxonomy" id="146911"/>
    <lineage>
        <taxon>Eukaryota</taxon>
        <taxon>Metazoa</taxon>
        <taxon>Chordata</taxon>
        <taxon>Craniata</taxon>
        <taxon>Vertebrata</taxon>
        <taxon>Euteleostomi</taxon>
        <taxon>Lepidosauria</taxon>
        <taxon>Squamata</taxon>
        <taxon>Bifurcata</taxon>
        <taxon>Gekkota</taxon>
        <taxon>Gekkonidae</taxon>
        <taxon>Gekkoninae</taxon>
        <taxon>Gekko</taxon>
    </lineage>
</organism>
<accession>A0ABM1L3E8</accession>
<dbReference type="Proteomes" id="UP000694871">
    <property type="component" value="Unplaced"/>
</dbReference>
<proteinExistence type="predicted"/>
<protein>
    <submittedName>
        <fullName evidence="6">POU domain class 2-associating factor 1</fullName>
    </submittedName>
</protein>
<dbReference type="Pfam" id="PF09310">
    <property type="entry name" value="PD-C2-AF1"/>
    <property type="match status" value="1"/>
</dbReference>
<dbReference type="PANTHER" id="PTHR15363">
    <property type="entry name" value="POU DOMAIN CLASS 2-ASSOCIATING FACTOR 1"/>
    <property type="match status" value="1"/>
</dbReference>
<sequence>MHWQKSSTPEQLPLPRPYQGVRVKEPVKELLKRKRGSVQNANMAAGTTVFFPHQPLPSYSPTGQVCAESDLVAPSLPVTDETSLYSGWLAQPAPASLQPLTQWTTYPDYVSHEAVSCPYTADMYVQSVCPSYTLVGTSSVLTYASQPLITNFAARPSTPAVVPHLDVMDQQPPLSYFPWTQPISTLPTPSLQYPPASTALPAPQFVPLPLPVPEPVPQELEEERKEMSTLTIEKLLLQDESGSAYDLNNSLSVNGL</sequence>
<keyword evidence="3" id="KW-0804">Transcription</keyword>
<evidence type="ECO:0000313" key="6">
    <source>
        <dbReference type="RefSeq" id="XP_015280485.1"/>
    </source>
</evidence>
<evidence type="ECO:0000256" key="1">
    <source>
        <dbReference type="ARBA" id="ARBA00023015"/>
    </source>
</evidence>
<dbReference type="GeneID" id="107121979"/>
<dbReference type="RefSeq" id="XP_015280485.1">
    <property type="nucleotide sequence ID" value="XM_015424999.1"/>
</dbReference>
<dbReference type="InterPro" id="IPR015389">
    <property type="entry name" value="PD-C2-AF1"/>
</dbReference>
<keyword evidence="1" id="KW-0805">Transcription regulation</keyword>
<evidence type="ECO:0000259" key="4">
    <source>
        <dbReference type="PROSITE" id="PS52003"/>
    </source>
</evidence>
<feature type="domain" description="OCA" evidence="4">
    <location>
        <begin position="15"/>
        <end position="37"/>
    </location>
</feature>
<dbReference type="PANTHER" id="PTHR15363:SF3">
    <property type="entry name" value="POU DOMAIN CLASS 2-ASSOCIATING FACTOR 1"/>
    <property type="match status" value="1"/>
</dbReference>
<evidence type="ECO:0000256" key="3">
    <source>
        <dbReference type="ARBA" id="ARBA00023163"/>
    </source>
</evidence>
<keyword evidence="2" id="KW-0010">Activator</keyword>
<keyword evidence="5" id="KW-1185">Reference proteome</keyword>
<name>A0ABM1L3E8_GEKJA</name>
<evidence type="ECO:0000313" key="5">
    <source>
        <dbReference type="Proteomes" id="UP000694871"/>
    </source>
</evidence>
<reference evidence="6" key="1">
    <citation type="submission" date="2025-08" db="UniProtKB">
        <authorList>
            <consortium name="RefSeq"/>
        </authorList>
    </citation>
    <scope>IDENTIFICATION</scope>
</reference>
<dbReference type="InterPro" id="IPR047571">
    <property type="entry name" value="OCA"/>
</dbReference>